<dbReference type="AlphaFoldDB" id="A0A9Q1Q942"/>
<reference evidence="1" key="1">
    <citation type="submission" date="2022-04" db="EMBL/GenBank/DDBJ databases">
        <title>Carnegiea gigantea Genome sequencing and assembly v2.</title>
        <authorList>
            <person name="Copetti D."/>
            <person name="Sanderson M.J."/>
            <person name="Burquez A."/>
            <person name="Wojciechowski M.F."/>
        </authorList>
    </citation>
    <scope>NUCLEOTIDE SEQUENCE</scope>
    <source>
        <strain evidence="1">SGP5-SGP5p</strain>
        <tissue evidence="1">Aerial part</tissue>
    </source>
</reference>
<keyword evidence="2" id="KW-1185">Reference proteome</keyword>
<organism evidence="1 2">
    <name type="scientific">Carnegiea gigantea</name>
    <dbReference type="NCBI Taxonomy" id="171969"/>
    <lineage>
        <taxon>Eukaryota</taxon>
        <taxon>Viridiplantae</taxon>
        <taxon>Streptophyta</taxon>
        <taxon>Embryophyta</taxon>
        <taxon>Tracheophyta</taxon>
        <taxon>Spermatophyta</taxon>
        <taxon>Magnoliopsida</taxon>
        <taxon>eudicotyledons</taxon>
        <taxon>Gunneridae</taxon>
        <taxon>Pentapetalae</taxon>
        <taxon>Caryophyllales</taxon>
        <taxon>Cactineae</taxon>
        <taxon>Cactaceae</taxon>
        <taxon>Cactoideae</taxon>
        <taxon>Echinocereeae</taxon>
        <taxon>Carnegiea</taxon>
    </lineage>
</organism>
<dbReference type="Proteomes" id="UP001153076">
    <property type="component" value="Unassembled WGS sequence"/>
</dbReference>
<dbReference type="EMBL" id="JAKOGI010000568">
    <property type="protein sequence ID" value="KAJ8432989.1"/>
    <property type="molecule type" value="Genomic_DNA"/>
</dbReference>
<protein>
    <submittedName>
        <fullName evidence="1">Uncharacterized protein</fullName>
    </submittedName>
</protein>
<accession>A0A9Q1Q942</accession>
<evidence type="ECO:0000313" key="2">
    <source>
        <dbReference type="Proteomes" id="UP001153076"/>
    </source>
</evidence>
<name>A0A9Q1Q942_9CARY</name>
<sequence>MATCSSSTMACSVGLVGANNHDLANFSTMRHRPPRSLRPGPGCSLRALLRPASRTASYLGTYRQQATLVPRQRLSGLQIVDVGQTPQLLCPLMMDHRSSRGFKDPTIGFLLGGANDGTCKKQKSVSSFNSEKDIRRNSWRCPNLLGLHLHPLAPLFFVNPLGPSSDLLCRGVSKLNGR</sequence>
<evidence type="ECO:0000313" key="1">
    <source>
        <dbReference type="EMBL" id="KAJ8432989.1"/>
    </source>
</evidence>
<proteinExistence type="predicted"/>
<comment type="caution">
    <text evidence="1">The sequence shown here is derived from an EMBL/GenBank/DDBJ whole genome shotgun (WGS) entry which is preliminary data.</text>
</comment>
<gene>
    <name evidence="1" type="ORF">Cgig2_029439</name>
</gene>